<dbReference type="Pfam" id="PF00180">
    <property type="entry name" value="Iso_dh"/>
    <property type="match status" value="1"/>
</dbReference>
<accession>A0A7X5ZRU5</accession>
<dbReference type="PANTHER" id="PTHR43275">
    <property type="entry name" value="D-MALATE DEHYDROGENASE [DECARBOXYLATING]"/>
    <property type="match status" value="1"/>
</dbReference>
<dbReference type="Gene3D" id="3.40.718.10">
    <property type="entry name" value="Isopropylmalate Dehydrogenase"/>
    <property type="match status" value="1"/>
</dbReference>
<keyword evidence="5" id="KW-0520">NAD</keyword>
<name>A0A7X5ZRU5_9PSEU</name>
<dbReference type="AlphaFoldDB" id="A0A7X5ZRU5"/>
<dbReference type="EMBL" id="JAAOYM010000001">
    <property type="protein sequence ID" value="NIJ12881.1"/>
    <property type="molecule type" value="Genomic_DNA"/>
</dbReference>
<keyword evidence="3" id="KW-0479">Metal-binding</keyword>
<evidence type="ECO:0000259" key="7">
    <source>
        <dbReference type="SMART" id="SM01329"/>
    </source>
</evidence>
<protein>
    <submittedName>
        <fullName evidence="8">3-isopropylmalate dehydrogenase</fullName>
        <ecNumber evidence="8">1.1.1.85</ecNumber>
    </submittedName>
</protein>
<dbReference type="EC" id="1.1.1.85" evidence="8"/>
<dbReference type="SUPFAM" id="SSF53659">
    <property type="entry name" value="Isocitrate/Isopropylmalate dehydrogenase-like"/>
    <property type="match status" value="1"/>
</dbReference>
<dbReference type="GO" id="GO:0003862">
    <property type="term" value="F:3-isopropylmalate dehydrogenase activity"/>
    <property type="evidence" value="ECO:0007669"/>
    <property type="project" value="UniProtKB-EC"/>
</dbReference>
<evidence type="ECO:0000256" key="2">
    <source>
        <dbReference type="ARBA" id="ARBA00001946"/>
    </source>
</evidence>
<dbReference type="SMART" id="SM01329">
    <property type="entry name" value="Iso_dh"/>
    <property type="match status" value="1"/>
</dbReference>
<keyword evidence="9" id="KW-1185">Reference proteome</keyword>
<evidence type="ECO:0000256" key="1">
    <source>
        <dbReference type="ARBA" id="ARBA00001936"/>
    </source>
</evidence>
<proteinExistence type="predicted"/>
<keyword evidence="4 8" id="KW-0560">Oxidoreductase</keyword>
<evidence type="ECO:0000256" key="5">
    <source>
        <dbReference type="ARBA" id="ARBA00023027"/>
    </source>
</evidence>
<evidence type="ECO:0000313" key="9">
    <source>
        <dbReference type="Proteomes" id="UP000545493"/>
    </source>
</evidence>
<sequence>MGRHRIALIRGDGIGPELMDAALRVLDAASEVGGVELEYVEVDAGADTYRRTGAGCSSADVERLRHEVDATLKGPVGLPDMRLPDGTEAGLLGGILRTGLDTYANVRPVLLLPGVTSCLSGRKAGDIDYVIVRENTEGLYASRGKGVGNEWAVADTLLATREGTLRVARKAFEIAAGRDGAPGDGVRRVTCVDKSNVLRSHALFRRLVTEVAEDWPGIEVEYLYADAAAQALVLRPEHFDVLVMENFLGDVLSDLGGATVGGISLCPSGNVGAGAAYFEPIHGSAPSLAGRGVANPVGQLLAAAMMLDHLGEHTAAVAVRSAVSAALADGTARIEQDGSARGGADTVADAVVTALRAGR</sequence>
<gene>
    <name evidence="8" type="ORF">FHU38_003225</name>
</gene>
<organism evidence="8 9">
    <name type="scientific">Saccharomonospora amisosensis</name>
    <dbReference type="NCBI Taxonomy" id="1128677"/>
    <lineage>
        <taxon>Bacteria</taxon>
        <taxon>Bacillati</taxon>
        <taxon>Actinomycetota</taxon>
        <taxon>Actinomycetes</taxon>
        <taxon>Pseudonocardiales</taxon>
        <taxon>Pseudonocardiaceae</taxon>
        <taxon>Saccharomonospora</taxon>
    </lineage>
</organism>
<feature type="domain" description="Isopropylmalate dehydrogenase-like" evidence="7">
    <location>
        <begin position="5"/>
        <end position="351"/>
    </location>
</feature>
<dbReference type="InterPro" id="IPR024084">
    <property type="entry name" value="IsoPropMal-DH-like_dom"/>
</dbReference>
<dbReference type="Proteomes" id="UP000545493">
    <property type="component" value="Unassembled WGS sequence"/>
</dbReference>
<evidence type="ECO:0000313" key="8">
    <source>
        <dbReference type="EMBL" id="NIJ12881.1"/>
    </source>
</evidence>
<dbReference type="PANTHER" id="PTHR43275:SF1">
    <property type="entry name" value="D-MALATE DEHYDROGENASE [DECARBOXYLATING]"/>
    <property type="match status" value="1"/>
</dbReference>
<dbReference type="InterPro" id="IPR050501">
    <property type="entry name" value="ICDH/IPMDH"/>
</dbReference>
<dbReference type="GO" id="GO:0046872">
    <property type="term" value="F:metal ion binding"/>
    <property type="evidence" value="ECO:0007669"/>
    <property type="project" value="UniProtKB-KW"/>
</dbReference>
<evidence type="ECO:0000256" key="6">
    <source>
        <dbReference type="ARBA" id="ARBA00023211"/>
    </source>
</evidence>
<reference evidence="8 9" key="1">
    <citation type="submission" date="2020-03" db="EMBL/GenBank/DDBJ databases">
        <title>Sequencing the genomes of 1000 actinobacteria strains.</title>
        <authorList>
            <person name="Klenk H.-P."/>
        </authorList>
    </citation>
    <scope>NUCLEOTIDE SEQUENCE [LARGE SCALE GENOMIC DNA]</scope>
    <source>
        <strain evidence="8 9">DSM 45685</strain>
    </source>
</reference>
<comment type="cofactor">
    <cofactor evidence="1">
        <name>Mn(2+)</name>
        <dbReference type="ChEBI" id="CHEBI:29035"/>
    </cofactor>
</comment>
<comment type="cofactor">
    <cofactor evidence="2">
        <name>Mg(2+)</name>
        <dbReference type="ChEBI" id="CHEBI:18420"/>
    </cofactor>
</comment>
<evidence type="ECO:0000256" key="4">
    <source>
        <dbReference type="ARBA" id="ARBA00023002"/>
    </source>
</evidence>
<comment type="caution">
    <text evidence="8">The sequence shown here is derived from an EMBL/GenBank/DDBJ whole genome shotgun (WGS) entry which is preliminary data.</text>
</comment>
<keyword evidence="6" id="KW-0464">Manganese</keyword>
<dbReference type="RefSeq" id="WP_167172256.1">
    <property type="nucleotide sequence ID" value="NZ_JAAOYM010000001.1"/>
</dbReference>
<evidence type="ECO:0000256" key="3">
    <source>
        <dbReference type="ARBA" id="ARBA00022723"/>
    </source>
</evidence>